<keyword evidence="2" id="KW-1185">Reference proteome</keyword>
<comment type="caution">
    <text evidence="1">The sequence shown here is derived from an EMBL/GenBank/DDBJ whole genome shotgun (WGS) entry which is preliminary data.</text>
</comment>
<dbReference type="OrthoDB" id="6571385at2"/>
<proteinExistence type="predicted"/>
<organism evidence="1 2">
    <name type="scientific">Pseudomonas helleri</name>
    <dbReference type="NCBI Taxonomy" id="1608996"/>
    <lineage>
        <taxon>Bacteria</taxon>
        <taxon>Pseudomonadati</taxon>
        <taxon>Pseudomonadota</taxon>
        <taxon>Gammaproteobacteria</taxon>
        <taxon>Pseudomonadales</taxon>
        <taxon>Pseudomonadaceae</taxon>
        <taxon>Pseudomonas</taxon>
    </lineage>
</organism>
<evidence type="ECO:0000313" key="1">
    <source>
        <dbReference type="EMBL" id="MQU32164.1"/>
    </source>
</evidence>
<dbReference type="RefSeq" id="WP_048371855.1">
    <property type="nucleotide sequence ID" value="NZ_CAKZJC010000151.1"/>
</dbReference>
<dbReference type="AlphaFoldDB" id="A0A0J6I6Q3"/>
<gene>
    <name evidence="1" type="ORF">GHO30_12295</name>
</gene>
<reference evidence="1 2" key="1">
    <citation type="submission" date="2019-10" db="EMBL/GenBank/DDBJ databases">
        <title>Evaluation of single-gene subtyping targets for Pseudomonas.</title>
        <authorList>
            <person name="Reichler S.J."/>
            <person name="Orsi R.H."/>
            <person name="Wiedmann M."/>
            <person name="Martin N.H."/>
            <person name="Murphy S.I."/>
        </authorList>
    </citation>
    <scope>NUCLEOTIDE SEQUENCE [LARGE SCALE GENOMIC DNA]</scope>
    <source>
        <strain evidence="1 2">FSL R10-2107</strain>
    </source>
</reference>
<sequence length="122" mass="12860">MAAYITVADVDGALGPDWTTEDKKSRAVLMANAWLDERVRPNIRPVPKPIIQAGAEVAREAAQGNLYAAQGREVTTTSVKAGSVATTKSFTEGSKAITAGEAFALSLIKPWASSGQIKMVRG</sequence>
<accession>A0A0J6I6Q3</accession>
<dbReference type="Proteomes" id="UP000470186">
    <property type="component" value="Unassembled WGS sequence"/>
</dbReference>
<dbReference type="STRING" id="1608996.TU84_19305"/>
<name>A0A0J6I6Q3_9PSED</name>
<dbReference type="EMBL" id="WIVX01000050">
    <property type="protein sequence ID" value="MQU32164.1"/>
    <property type="molecule type" value="Genomic_DNA"/>
</dbReference>
<evidence type="ECO:0000313" key="2">
    <source>
        <dbReference type="Proteomes" id="UP000470186"/>
    </source>
</evidence>
<protein>
    <recommendedName>
        <fullName evidence="3">Protein singed</fullName>
    </recommendedName>
</protein>
<evidence type="ECO:0008006" key="3">
    <source>
        <dbReference type="Google" id="ProtNLM"/>
    </source>
</evidence>